<keyword evidence="1" id="KW-1133">Transmembrane helix</keyword>
<gene>
    <name evidence="3" type="ORF">GIP_L1_00060</name>
</gene>
<feature type="chain" id="PRO_5002624774" evidence="2">
    <location>
        <begin position="23"/>
        <end position="164"/>
    </location>
</feature>
<proteinExistence type="predicted"/>
<evidence type="ECO:0000256" key="2">
    <source>
        <dbReference type="SAM" id="SignalP"/>
    </source>
</evidence>
<dbReference type="EMBL" id="AC191960">
    <property type="protein sequence ID" value="ABK56992.1"/>
    <property type="molecule type" value="Genomic_DNA"/>
</dbReference>
<sequence>MTANKVVIVLCVGILSVSWIQAIPDQQETVDHVIESPLIEYFKHLLDQPSTPEPMTAKDRTSEDSTLRSITSAAKDNVFVPASTAPMTIEDYIRLTSLFSLKMTQKKTAVAVLSPITIKLLAASVIVIGFFVGILFYLLRKSFQKMYDVEQPPVQMSKLVETRH</sequence>
<keyword evidence="1" id="KW-0812">Transmembrane</keyword>
<feature type="transmembrane region" description="Helical" evidence="1">
    <location>
        <begin position="120"/>
        <end position="139"/>
    </location>
</feature>
<keyword evidence="2" id="KW-0732">Signal</keyword>
<protein>
    <submittedName>
        <fullName evidence="3">Uncharacterized protein</fullName>
    </submittedName>
</protein>
<dbReference type="AlphaFoldDB" id="A0JCT5"/>
<name>A0JCT5_GLYIN</name>
<feature type="signal peptide" evidence="2">
    <location>
        <begin position="1"/>
        <end position="22"/>
    </location>
</feature>
<evidence type="ECO:0000313" key="3">
    <source>
        <dbReference type="EMBL" id="ABK56992.1"/>
    </source>
</evidence>
<accession>A0JCT5</accession>
<organism evidence="3">
    <name type="scientific">Glyptapanteles indiensis</name>
    <name type="common">Parasitoid wasp</name>
    <dbReference type="NCBI Taxonomy" id="92994"/>
    <lineage>
        <taxon>Eukaryota</taxon>
        <taxon>Metazoa</taxon>
        <taxon>Ecdysozoa</taxon>
        <taxon>Arthropoda</taxon>
        <taxon>Hexapoda</taxon>
        <taxon>Insecta</taxon>
        <taxon>Pterygota</taxon>
        <taxon>Neoptera</taxon>
        <taxon>Endopterygota</taxon>
        <taxon>Hymenoptera</taxon>
        <taxon>Apocrita</taxon>
        <taxon>Ichneumonoidea</taxon>
        <taxon>Braconidae</taxon>
        <taxon>Microgastrinae</taxon>
        <taxon>Glyptapanteles</taxon>
    </lineage>
</organism>
<keyword evidence="1" id="KW-0472">Membrane</keyword>
<evidence type="ECO:0000256" key="1">
    <source>
        <dbReference type="SAM" id="Phobius"/>
    </source>
</evidence>
<reference evidence="3" key="1">
    <citation type="submission" date="2007-01" db="EMBL/GenBank/DDBJ databases">
        <title>Direct Submission.</title>
        <authorList>
            <person name="Desjardins C.A."/>
            <person name="Gundersen-Rindal D.E."/>
            <person name="Hostetler J.B."/>
            <person name="Tallon L.J."/>
            <person name="Utterback T.R."/>
            <person name="Fuester R.W."/>
            <person name="Schatz M.C."/>
            <person name="Pedroni M.J."/>
            <person name="Fadrosh D.W."/>
            <person name="Haas B.J."/>
            <person name="Toms B.S."/>
            <person name="Chen D."/>
            <person name="Nene V."/>
        </authorList>
    </citation>
    <scope>NUCLEOTIDE SEQUENCE</scope>
</reference>